<dbReference type="AlphaFoldDB" id="A0A8G2BK01"/>
<protein>
    <submittedName>
        <fullName evidence="1">Uncharacterized protein</fullName>
    </submittedName>
</protein>
<dbReference type="InterPro" id="IPR046734">
    <property type="entry name" value="DUF6626"/>
</dbReference>
<accession>A0A8G2BK01</accession>
<reference evidence="1 2" key="1">
    <citation type="submission" date="2016-10" db="EMBL/GenBank/DDBJ databases">
        <authorList>
            <person name="Varghese N."/>
            <person name="Submissions S."/>
        </authorList>
    </citation>
    <scope>NUCLEOTIDE SEQUENCE [LARGE SCALE GENOMIC DNA]</scope>
    <source>
        <strain evidence="1 2">DSM 18839</strain>
    </source>
</reference>
<organism evidence="1 2">
    <name type="scientific">Thalassobaculum litoreum DSM 18839</name>
    <dbReference type="NCBI Taxonomy" id="1123362"/>
    <lineage>
        <taxon>Bacteria</taxon>
        <taxon>Pseudomonadati</taxon>
        <taxon>Pseudomonadota</taxon>
        <taxon>Alphaproteobacteria</taxon>
        <taxon>Rhodospirillales</taxon>
        <taxon>Thalassobaculaceae</taxon>
        <taxon>Thalassobaculum</taxon>
    </lineage>
</organism>
<evidence type="ECO:0000313" key="1">
    <source>
        <dbReference type="EMBL" id="SDF82212.1"/>
    </source>
</evidence>
<sequence length="115" mass="13015">MRRTILNEVLDVLLEHRLVASESEFSRDWLGRSDSYMRGLRFHDALPSIGAIAICASKLQHYGYRLADAGRYEALAERFIELSDACHRQINARCEAAWLGELEKGPASKRAPRAV</sequence>
<evidence type="ECO:0000313" key="2">
    <source>
        <dbReference type="Proteomes" id="UP000198615"/>
    </source>
</evidence>
<proteinExistence type="predicted"/>
<comment type="caution">
    <text evidence="1">The sequence shown here is derived from an EMBL/GenBank/DDBJ whole genome shotgun (WGS) entry which is preliminary data.</text>
</comment>
<dbReference type="Proteomes" id="UP000198615">
    <property type="component" value="Unassembled WGS sequence"/>
</dbReference>
<dbReference type="Pfam" id="PF20331">
    <property type="entry name" value="DUF6626"/>
    <property type="match status" value="1"/>
</dbReference>
<gene>
    <name evidence="1" type="ORF">SAMN05660686_02409</name>
</gene>
<name>A0A8G2BK01_9PROT</name>
<dbReference type="EMBL" id="FNBW01000007">
    <property type="protein sequence ID" value="SDF82212.1"/>
    <property type="molecule type" value="Genomic_DNA"/>
</dbReference>
<keyword evidence="2" id="KW-1185">Reference proteome</keyword>
<dbReference type="OrthoDB" id="7358060at2"/>